<dbReference type="AlphaFoldDB" id="A0A0W8CT09"/>
<sequence length="287" mass="32433">MIGLHDGGVSLREISRRTGRSRTAARSAIKAERGPQSGDSREKPRAGRQPALTDREVRQIVRAASTGKFFAAELKTQFGVKTSWAEKHILNPGTWEYTIFSDEKKFNLDGPDGYKYYWRDLRQPAQSYVRCQNGGGSVMVWGAFGAKGKSQMAILRGRQNSGDYIYTVSEYLLPFAHASYGVDFVFQQDNASIHTSRETTHFLQETQVDTMVWLARSPDCNPIENVWSAMATRVYAHGRQYRMVEQLEDAIVYTWGTIEQAYLDKLVESMPSRCLAVIKGKGAFTKY</sequence>
<dbReference type="PANTHER" id="PTHR23022">
    <property type="entry name" value="TRANSPOSABLE ELEMENT-RELATED"/>
    <property type="match status" value="1"/>
</dbReference>
<evidence type="ECO:0000313" key="3">
    <source>
        <dbReference type="EMBL" id="KUF87249.1"/>
    </source>
</evidence>
<evidence type="ECO:0000313" key="4">
    <source>
        <dbReference type="Proteomes" id="UP000054636"/>
    </source>
</evidence>
<dbReference type="InterPro" id="IPR052338">
    <property type="entry name" value="Transposase_5"/>
</dbReference>
<evidence type="ECO:0000256" key="1">
    <source>
        <dbReference type="SAM" id="MobiDB-lite"/>
    </source>
</evidence>
<evidence type="ECO:0000259" key="2">
    <source>
        <dbReference type="Pfam" id="PF13358"/>
    </source>
</evidence>
<accession>A0A0W8CT09</accession>
<feature type="region of interest" description="Disordered" evidence="1">
    <location>
        <begin position="1"/>
        <end position="52"/>
    </location>
</feature>
<dbReference type="EMBL" id="LNFP01001198">
    <property type="protein sequence ID" value="KUF87249.1"/>
    <property type="molecule type" value="Genomic_DNA"/>
</dbReference>
<dbReference type="Gene3D" id="3.30.420.10">
    <property type="entry name" value="Ribonuclease H-like superfamily/Ribonuclease H"/>
    <property type="match status" value="1"/>
</dbReference>
<feature type="compositionally biased region" description="Basic and acidic residues" evidence="1">
    <location>
        <begin position="29"/>
        <end position="45"/>
    </location>
</feature>
<dbReference type="Pfam" id="PF13358">
    <property type="entry name" value="DDE_3"/>
    <property type="match status" value="1"/>
</dbReference>
<proteinExistence type="predicted"/>
<organism evidence="3 4">
    <name type="scientific">Phytophthora nicotianae</name>
    <name type="common">Potato buckeye rot agent</name>
    <name type="synonym">Phytophthora parasitica</name>
    <dbReference type="NCBI Taxonomy" id="4792"/>
    <lineage>
        <taxon>Eukaryota</taxon>
        <taxon>Sar</taxon>
        <taxon>Stramenopiles</taxon>
        <taxon>Oomycota</taxon>
        <taxon>Peronosporomycetes</taxon>
        <taxon>Peronosporales</taxon>
        <taxon>Peronosporaceae</taxon>
        <taxon>Phytophthora</taxon>
    </lineage>
</organism>
<gene>
    <name evidence="3" type="ORF">AM588_10001449</name>
</gene>
<dbReference type="InterPro" id="IPR038717">
    <property type="entry name" value="Tc1-like_DDE_dom"/>
</dbReference>
<dbReference type="Proteomes" id="UP000054636">
    <property type="component" value="Unassembled WGS sequence"/>
</dbReference>
<name>A0A0W8CT09_PHYNI</name>
<protein>
    <recommendedName>
        <fullName evidence="2">Tc1-like transposase DDE domain-containing protein</fullName>
    </recommendedName>
</protein>
<dbReference type="InterPro" id="IPR036397">
    <property type="entry name" value="RNaseH_sf"/>
</dbReference>
<reference evidence="3 4" key="1">
    <citation type="submission" date="2015-11" db="EMBL/GenBank/DDBJ databases">
        <title>Genomes and virulence difference between two physiological races of Phytophthora nicotianae.</title>
        <authorList>
            <person name="Liu H."/>
            <person name="Ma X."/>
            <person name="Yu H."/>
            <person name="Fang D."/>
            <person name="Li Y."/>
            <person name="Wang X."/>
            <person name="Wang W."/>
            <person name="Dong Y."/>
            <person name="Xiao B."/>
        </authorList>
    </citation>
    <scope>NUCLEOTIDE SEQUENCE [LARGE SCALE GENOMIC DNA]</scope>
    <source>
        <strain evidence="4">race 1</strain>
    </source>
</reference>
<dbReference type="GO" id="GO:0003676">
    <property type="term" value="F:nucleic acid binding"/>
    <property type="evidence" value="ECO:0007669"/>
    <property type="project" value="InterPro"/>
</dbReference>
<comment type="caution">
    <text evidence="3">The sequence shown here is derived from an EMBL/GenBank/DDBJ whole genome shotgun (WGS) entry which is preliminary data.</text>
</comment>
<feature type="domain" description="Tc1-like transposase DDE" evidence="2">
    <location>
        <begin position="99"/>
        <end position="247"/>
    </location>
</feature>
<dbReference type="PANTHER" id="PTHR23022:SF129">
    <property type="entry name" value="TRANSPOSABLE ELEMENT TC3 TRANSPOSASE"/>
    <property type="match status" value="1"/>
</dbReference>